<evidence type="ECO:0000313" key="3">
    <source>
        <dbReference type="Proteomes" id="UP000031883"/>
    </source>
</evidence>
<proteinExistence type="predicted"/>
<evidence type="ECO:0008006" key="4">
    <source>
        <dbReference type="Google" id="ProtNLM"/>
    </source>
</evidence>
<evidence type="ECO:0000256" key="1">
    <source>
        <dbReference type="SAM" id="SignalP"/>
    </source>
</evidence>
<evidence type="ECO:0000313" key="2">
    <source>
        <dbReference type="EMBL" id="AJJ34788.1"/>
    </source>
</evidence>
<dbReference type="EMBL" id="CP009997">
    <property type="protein sequence ID" value="AJJ34788.1"/>
    <property type="molecule type" value="Genomic_DNA"/>
</dbReference>
<dbReference type="InterPro" id="IPR022231">
    <property type="entry name" value="DUF3757"/>
</dbReference>
<dbReference type="RefSeq" id="WP_038636388.1">
    <property type="nucleotide sequence ID" value="NZ_CABHXS010000155.1"/>
</dbReference>
<protein>
    <recommendedName>
        <fullName evidence="4">DUF3757 domain-containing protein</fullName>
    </recommendedName>
</protein>
<organism evidence="2 3">
    <name type="scientific">Yersinia rochesterensis</name>
    <dbReference type="NCBI Taxonomy" id="1604335"/>
    <lineage>
        <taxon>Bacteria</taxon>
        <taxon>Pseudomonadati</taxon>
        <taxon>Pseudomonadota</taxon>
        <taxon>Gammaproteobacteria</taxon>
        <taxon>Enterobacterales</taxon>
        <taxon>Yersiniaceae</taxon>
        <taxon>Yersinia</taxon>
    </lineage>
</organism>
<keyword evidence="3" id="KW-1185">Reference proteome</keyword>
<accession>A0ABM5SJZ6</accession>
<gene>
    <name evidence="2" type="ORF">CH54_1821</name>
</gene>
<dbReference type="Proteomes" id="UP000031883">
    <property type="component" value="Chromosome"/>
</dbReference>
<dbReference type="Pfam" id="PF12582">
    <property type="entry name" value="DUF3757"/>
    <property type="match status" value="1"/>
</dbReference>
<feature type="signal peptide" evidence="1">
    <location>
        <begin position="1"/>
        <end position="19"/>
    </location>
</feature>
<name>A0ABM5SJZ6_9GAMM</name>
<feature type="chain" id="PRO_5046530876" description="DUF3757 domain-containing protein" evidence="1">
    <location>
        <begin position="20"/>
        <end position="156"/>
    </location>
</feature>
<sequence length="156" mass="17620">MTNKLVALSLFLFSQYILADEKFSCPSKSEINHQQGVYTSNDGKWLGVSLGTENNGYINSFMHVIYIPYKNLDQKIGTLTSCKYSLEFGSVDMYFRDEDSLGDGGMYLSIEGEINWLKSPELLYGSEAYMCTATHTNQCILKRLTHDVVSAYKATF</sequence>
<reference evidence="2 3" key="1">
    <citation type="journal article" date="2015" name="Genome Announc.">
        <title>Thirty-Two Complete Genome Assemblies of Nine Yersinia Species, Including Y. pestis, Y. pseudotuberculosis, and Y. enterocolitica.</title>
        <authorList>
            <person name="Johnson S.L."/>
            <person name="Daligault H.E."/>
            <person name="Davenport K.W."/>
            <person name="Jaissle J."/>
            <person name="Frey K.G."/>
            <person name="Ladner J.T."/>
            <person name="Broomall S.M."/>
            <person name="Bishop-Lilly K.A."/>
            <person name="Bruce D.C."/>
            <person name="Coyne S.R."/>
            <person name="Gibbons H.S."/>
            <person name="Lo C.C."/>
            <person name="Munk A.C."/>
            <person name="Rosenzweig C.N."/>
            <person name="Koroleva G.I."/>
            <person name="Palacios G.F."/>
            <person name="Redden C.L."/>
            <person name="Xu Y."/>
            <person name="Minogue T.D."/>
            <person name="Chain P.S."/>
        </authorList>
    </citation>
    <scope>NUCLEOTIDE SEQUENCE [LARGE SCALE GENOMIC DNA]</scope>
    <source>
        <strain evidence="2 3">Y231</strain>
    </source>
</reference>
<keyword evidence="1" id="KW-0732">Signal</keyword>